<dbReference type="OrthoDB" id="36571at2157"/>
<dbReference type="STRING" id="1160895.CM19_07245"/>
<comment type="caution">
    <text evidence="1">The sequence shown here is derived from an EMBL/GenBank/DDBJ whole genome shotgun (WGS) entry which is preliminary data.</text>
</comment>
<name>A0A031LNB8_9CREN</name>
<organism evidence="1 2">
    <name type="scientific">Candidatus Acidianus copahuensis</name>
    <dbReference type="NCBI Taxonomy" id="1160895"/>
    <lineage>
        <taxon>Archaea</taxon>
        <taxon>Thermoproteota</taxon>
        <taxon>Thermoprotei</taxon>
        <taxon>Sulfolobales</taxon>
        <taxon>Sulfolobaceae</taxon>
        <taxon>Acidianus</taxon>
    </lineage>
</organism>
<dbReference type="AlphaFoldDB" id="A0A031LNB8"/>
<evidence type="ECO:0000313" key="2">
    <source>
        <dbReference type="Proteomes" id="UP000024332"/>
    </source>
</evidence>
<evidence type="ECO:0000313" key="1">
    <source>
        <dbReference type="EMBL" id="EZQ06582.1"/>
    </source>
</evidence>
<proteinExistence type="predicted"/>
<gene>
    <name evidence="1" type="ORF">CM19_07245</name>
</gene>
<accession>A0A031LNB8</accession>
<protein>
    <submittedName>
        <fullName evidence="1">Uncharacterized protein</fullName>
    </submittedName>
</protein>
<keyword evidence="2" id="KW-1185">Reference proteome</keyword>
<reference evidence="1 2" key="1">
    <citation type="submission" date="2014-03" db="EMBL/GenBank/DDBJ databases">
        <title>Draft genome sequence of the novel thermoacidophilic archaea Acidianus copahuensis ALE1 strain, isolated from Copahue volcanic area in Neuquen Argentina.</title>
        <authorList>
            <person name="Urbieta M.S."/>
            <person name="Rascovan N."/>
            <person name="Castro C."/>
            <person name="Revale S."/>
            <person name="Giaveno M.A."/>
            <person name="Vazquez M.P."/>
            <person name="Donati E.R."/>
        </authorList>
    </citation>
    <scope>NUCLEOTIDE SEQUENCE [LARGE SCALE GENOMIC DNA]</scope>
    <source>
        <strain evidence="1 2">ALE1</strain>
    </source>
</reference>
<dbReference type="EMBL" id="JFZT01000043">
    <property type="protein sequence ID" value="EZQ06582.1"/>
    <property type="molecule type" value="Genomic_DNA"/>
</dbReference>
<dbReference type="RefSeq" id="WP_048099704.1">
    <property type="nucleotide sequence ID" value="NZ_JFZT01000043.1"/>
</dbReference>
<sequence>MTYDDTTTSDIMVEIHFNVYEFRDSISKYQIKSSNDWNVISGKDGTYIVKEFDTYGVLVYPPNPQTDVALSFNEKISWIDKFREILYKPIYWREYITVIISDSMIYTTPDLNLERFNGIDLVNDVLRSQNIEFIEIDDSIRIGVKIKRPLSRQSLEEGIKSLTRALGLYYKIKEAQEDIAVKLASRFY</sequence>
<dbReference type="Proteomes" id="UP000024332">
    <property type="component" value="Unassembled WGS sequence"/>
</dbReference>